<evidence type="ECO:0000256" key="7">
    <source>
        <dbReference type="ARBA" id="ARBA00022590"/>
    </source>
</evidence>
<dbReference type="PANTHER" id="PTHR16399:SF31">
    <property type="entry name" value="GASDERMIN DOMAIN CONTAINING PROTEIN RGD1359449"/>
    <property type="match status" value="1"/>
</dbReference>
<evidence type="ECO:0000256" key="9">
    <source>
        <dbReference type="ARBA" id="ARBA00023136"/>
    </source>
</evidence>
<evidence type="ECO:0000256" key="8">
    <source>
        <dbReference type="ARBA" id="ARBA00022692"/>
    </source>
</evidence>
<gene>
    <name evidence="14" type="ORF">LTLLF_158190</name>
</gene>
<proteinExistence type="inferred from homology"/>
<keyword evidence="7" id="KW-1210">Necrosis</keyword>
<accession>A0A8J6KRX2</accession>
<comment type="subcellular location">
    <subcellularLocation>
        <location evidence="2">Cell membrane</location>
        <topology evidence="2">Multi-pass membrane protein</topology>
    </subcellularLocation>
    <subcellularLocation>
        <location evidence="1">Cytoplasm</location>
        <location evidence="1">Cytosol</location>
    </subcellularLocation>
</comment>
<sequence>MDEACRGTGEGLQWGSGVKGRGALSLSLQVWLPEREGAGTCGQPEHITCLRPFCLVKKKHKRYLWPWDTPLIPTDFSLMDILEPACPDPEVDHSSPINIWEKAAGGLTGAVSLSAGLQGQVTGSSSSTCISALAVRILWEMLLEKRKLPSPRPSFLHELQSRKERESLYVVTEAVETLQEAVLQSQGQTLGAGQLSLLQLGHVQVQVQSHMDTEKVVSIPRGSIPAYRVLQLVLEEDSWAVLYFPERKLCRDTRRGIAISLDSEEESNFQSLQDQADGQLQYLATLSSELWDTLLGALQELLQDRQALQELEDTLEETLDTGLVTQLEGPGGFVLSILQDPVGNLLCSRGRAILYILGALAALSEPQHCLLAQSIERRILAEELELVASILEHNWNQMEETTCPLPAGVLCALKSEDVVLIISLVQSCGLQLEQPSCQLTWDPTVMPQLSALYGCLTGLQLLADLSPGLSTTVPPEGTLNLDHLHSSCDKNAEAASAYNPMERRRLTVKILLEICGDMK</sequence>
<keyword evidence="8" id="KW-0812">Transmembrane</keyword>
<evidence type="ECO:0000313" key="15">
    <source>
        <dbReference type="Proteomes" id="UP000710432"/>
    </source>
</evidence>
<evidence type="ECO:0000313" key="14">
    <source>
        <dbReference type="EMBL" id="KAH0509590.1"/>
    </source>
</evidence>
<comment type="similarity">
    <text evidence="3">Belongs to the gasdermin family.</text>
</comment>
<dbReference type="GO" id="GO:0005829">
    <property type="term" value="C:cytosol"/>
    <property type="evidence" value="ECO:0007669"/>
    <property type="project" value="UniProtKB-SubCell"/>
</dbReference>
<dbReference type="InterPro" id="IPR007677">
    <property type="entry name" value="Gasdermin"/>
</dbReference>
<dbReference type="Proteomes" id="UP000710432">
    <property type="component" value="Unassembled WGS sequence"/>
</dbReference>
<feature type="domain" description="Gasdermin PUB" evidence="13">
    <location>
        <begin position="268"/>
        <end position="438"/>
    </location>
</feature>
<dbReference type="GO" id="GO:0012501">
    <property type="term" value="P:programmed cell death"/>
    <property type="evidence" value="ECO:0007669"/>
    <property type="project" value="UniProtKB-KW"/>
</dbReference>
<protein>
    <submittedName>
        <fullName evidence="14">Gasdermin-A</fullName>
    </submittedName>
</protein>
<keyword evidence="11" id="KW-0449">Lipoprotein</keyword>
<name>A0A8J6KRX2_MICOH</name>
<reference evidence="14" key="1">
    <citation type="submission" date="2020-03" db="EMBL/GenBank/DDBJ databases">
        <title>Studies in the Genomics of Life Span.</title>
        <authorList>
            <person name="Glass D."/>
        </authorList>
    </citation>
    <scope>NUCLEOTIDE SEQUENCE</scope>
    <source>
        <strain evidence="14">LTLLF</strain>
        <tissue evidence="14">Muscle</tissue>
    </source>
</reference>
<dbReference type="GO" id="GO:0005546">
    <property type="term" value="F:phosphatidylinositol-4,5-bisphosphate binding"/>
    <property type="evidence" value="ECO:0007669"/>
    <property type="project" value="TreeGrafter"/>
</dbReference>
<evidence type="ECO:0000256" key="4">
    <source>
        <dbReference type="ARBA" id="ARBA00022452"/>
    </source>
</evidence>
<evidence type="ECO:0000256" key="11">
    <source>
        <dbReference type="ARBA" id="ARBA00023288"/>
    </source>
</evidence>
<comment type="caution">
    <text evidence="14">The sequence shown here is derived from an EMBL/GenBank/DDBJ whole genome shotgun (WGS) entry which is preliminary data.</text>
</comment>
<evidence type="ECO:0000256" key="2">
    <source>
        <dbReference type="ARBA" id="ARBA00004651"/>
    </source>
</evidence>
<keyword evidence="5" id="KW-1003">Cell membrane</keyword>
<feature type="domain" description="Gasdermin pore forming" evidence="12">
    <location>
        <begin position="48"/>
        <end position="246"/>
    </location>
</feature>
<dbReference type="Pfam" id="PF04598">
    <property type="entry name" value="Gasdermin"/>
    <property type="match status" value="1"/>
</dbReference>
<evidence type="ECO:0000256" key="5">
    <source>
        <dbReference type="ARBA" id="ARBA00022475"/>
    </source>
</evidence>
<evidence type="ECO:0000259" key="13">
    <source>
        <dbReference type="Pfam" id="PF17708"/>
    </source>
</evidence>
<dbReference type="InterPro" id="IPR041263">
    <property type="entry name" value="Gasdermin_PUB"/>
</dbReference>
<dbReference type="GO" id="GO:0001786">
    <property type="term" value="F:phosphatidylserine binding"/>
    <property type="evidence" value="ECO:0007669"/>
    <property type="project" value="TreeGrafter"/>
</dbReference>
<keyword evidence="4" id="KW-1134">Transmembrane beta strand</keyword>
<dbReference type="EMBL" id="JAATJU010022800">
    <property type="protein sequence ID" value="KAH0509590.1"/>
    <property type="molecule type" value="Genomic_DNA"/>
</dbReference>
<dbReference type="GO" id="GO:0042742">
    <property type="term" value="P:defense response to bacterium"/>
    <property type="evidence" value="ECO:0007669"/>
    <property type="project" value="TreeGrafter"/>
</dbReference>
<evidence type="ECO:0000256" key="10">
    <source>
        <dbReference type="ARBA" id="ARBA00023139"/>
    </source>
</evidence>
<dbReference type="InterPro" id="IPR040460">
    <property type="entry name" value="Gasdermin_pore"/>
</dbReference>
<evidence type="ECO:0000259" key="12">
    <source>
        <dbReference type="Pfam" id="PF04598"/>
    </source>
</evidence>
<dbReference type="PANTHER" id="PTHR16399">
    <property type="entry name" value="GASDERMIN"/>
    <property type="match status" value="1"/>
</dbReference>
<keyword evidence="6" id="KW-0963">Cytoplasm</keyword>
<dbReference type="Pfam" id="PF17708">
    <property type="entry name" value="Gasdermin_C"/>
    <property type="match status" value="1"/>
</dbReference>
<evidence type="ECO:0000256" key="3">
    <source>
        <dbReference type="ARBA" id="ARBA00009279"/>
    </source>
</evidence>
<organism evidence="14 15">
    <name type="scientific">Microtus ochrogaster</name>
    <name type="common">Prairie vole</name>
    <dbReference type="NCBI Taxonomy" id="79684"/>
    <lineage>
        <taxon>Eukaryota</taxon>
        <taxon>Metazoa</taxon>
        <taxon>Chordata</taxon>
        <taxon>Craniata</taxon>
        <taxon>Vertebrata</taxon>
        <taxon>Euteleostomi</taxon>
        <taxon>Mammalia</taxon>
        <taxon>Eutheria</taxon>
        <taxon>Euarchontoglires</taxon>
        <taxon>Glires</taxon>
        <taxon>Rodentia</taxon>
        <taxon>Myomorpha</taxon>
        <taxon>Muroidea</taxon>
        <taxon>Cricetidae</taxon>
        <taxon>Arvicolinae</taxon>
        <taxon>Microtus</taxon>
    </lineage>
</organism>
<dbReference type="GO" id="GO:0005886">
    <property type="term" value="C:plasma membrane"/>
    <property type="evidence" value="ECO:0007669"/>
    <property type="project" value="UniProtKB-SubCell"/>
</dbReference>
<dbReference type="AlphaFoldDB" id="A0A8J6KRX2"/>
<evidence type="ECO:0000256" key="6">
    <source>
        <dbReference type="ARBA" id="ARBA00022490"/>
    </source>
</evidence>
<keyword evidence="9" id="KW-0472">Membrane</keyword>
<dbReference type="GO" id="GO:0070273">
    <property type="term" value="F:phosphatidylinositol-4-phosphate binding"/>
    <property type="evidence" value="ECO:0007669"/>
    <property type="project" value="TreeGrafter"/>
</dbReference>
<evidence type="ECO:0000256" key="1">
    <source>
        <dbReference type="ARBA" id="ARBA00004514"/>
    </source>
</evidence>
<keyword evidence="10" id="KW-0564">Palmitate</keyword>
<dbReference type="GO" id="GO:0070269">
    <property type="term" value="P:pyroptotic inflammatory response"/>
    <property type="evidence" value="ECO:0007669"/>
    <property type="project" value="TreeGrafter"/>
</dbReference>